<feature type="compositionally biased region" description="Low complexity" evidence="1">
    <location>
        <begin position="232"/>
        <end position="246"/>
    </location>
</feature>
<dbReference type="Pfam" id="PF17747">
    <property type="entry name" value="VID27_PH"/>
    <property type="match status" value="1"/>
</dbReference>
<dbReference type="OMA" id="RLNETKW"/>
<gene>
    <name evidence="5" type="ORF">PCON_05916</name>
</gene>
<evidence type="ECO:0000259" key="2">
    <source>
        <dbReference type="Pfam" id="PF08553"/>
    </source>
</evidence>
<dbReference type="Proteomes" id="UP000018144">
    <property type="component" value="Unassembled WGS sequence"/>
</dbReference>
<dbReference type="Pfam" id="PF17748">
    <property type="entry name" value="VID27_N"/>
    <property type="match status" value="1"/>
</dbReference>
<evidence type="ECO:0000313" key="6">
    <source>
        <dbReference type="Proteomes" id="UP000018144"/>
    </source>
</evidence>
<feature type="compositionally biased region" description="Low complexity" evidence="1">
    <location>
        <begin position="172"/>
        <end position="187"/>
    </location>
</feature>
<keyword evidence="6" id="KW-1185">Reference proteome</keyword>
<dbReference type="EMBL" id="HF935285">
    <property type="protein sequence ID" value="CCX06329.1"/>
    <property type="molecule type" value="Genomic_DNA"/>
</dbReference>
<sequence>MFMLRNLGKYIFGDNTKQDIIQLDAGQLYIVRPNSVKGYSECIFKDAQATIRRTSTTYHYQLVIQRAYEEGEEQLLDDAEDSDDTKDEKEFLLDETLHLRSTIRDGQAVFAWRDLSGDPGDLYEFICDTSVQPSAIQTFETVSLRCQYERKFNKSHDHATESELQQFVFTDSSIPPASPTTISPAASEFSSPISSPRPTANDEFATPPKMSSRRLRSNKNQSPEPEPEPESPQKTPVVKKTVAPKAQEAPESFETLCKEDAQLHLFDMSTQLFYMLEEEVTATVSEVGKWQYWLQIEAAGKPAVGTPVIADMNPVFNFDYKSFVFNYYDKAGSAYSYLLRFADIETEERFQEGLMRALWEQLNEIKWAKAKDQEREYVLDAFQDLTMEDAPSLEAEEEEEEEEEYYEDAEDDTAAGNQSEEYDSDEEQDDVHNNPAVDDDGNINSQLAVGFKSDRSFVVRGNQIGVFKHVSDKDLEFSTTITNVRTTAGKSFAPSKVMLHQGDSSMIMQDPNNPHSLYRMDLEYGKIVDDYKIHDDIPVKLFAPEKKFAQMTGEQTFLGLSSNSLFRIDPRISGNKLVDTQLKQYVSKNDFSATATTESGYIAVASNKGDIRLFDRLGINAKTHLPALGESIIGLDVSADGRWILATCKTYLLLVDALQHDGKNEGELGFKKSFPKDSKPKPRRLTLNPMHVAQMQNETKAPLSFTSAKFNTGLEANETAIITSTGPFMVTWNLRRVIQGRKDPYQIKRYAETVMADNFRFGSDKNVIVALPNQVELVQKQSFKKPTRESIATPVRQLRNRGNGIVDSPY</sequence>
<feature type="domain" description="Vacuolar import/degradation Vid27 C-terminal" evidence="2">
    <location>
        <begin position="443"/>
        <end position="796"/>
    </location>
</feature>
<name>U4L862_PYROM</name>
<dbReference type="InterPro" id="IPR040458">
    <property type="entry name" value="Vid27"/>
</dbReference>
<feature type="compositionally biased region" description="Acidic residues" evidence="1">
    <location>
        <begin position="394"/>
        <end position="413"/>
    </location>
</feature>
<feature type="compositionally biased region" description="Polar residues" evidence="1">
    <location>
        <begin position="188"/>
        <end position="198"/>
    </location>
</feature>
<organism evidence="5 6">
    <name type="scientific">Pyronema omphalodes (strain CBS 100304)</name>
    <name type="common">Pyronema confluens</name>
    <dbReference type="NCBI Taxonomy" id="1076935"/>
    <lineage>
        <taxon>Eukaryota</taxon>
        <taxon>Fungi</taxon>
        <taxon>Dikarya</taxon>
        <taxon>Ascomycota</taxon>
        <taxon>Pezizomycotina</taxon>
        <taxon>Pezizomycetes</taxon>
        <taxon>Pezizales</taxon>
        <taxon>Pyronemataceae</taxon>
        <taxon>Pyronema</taxon>
    </lineage>
</organism>
<reference evidence="5 6" key="1">
    <citation type="journal article" date="2013" name="PLoS Genet.">
        <title>The genome and development-dependent transcriptomes of Pyronema confluens: a window into fungal evolution.</title>
        <authorList>
            <person name="Traeger S."/>
            <person name="Altegoer F."/>
            <person name="Freitag M."/>
            <person name="Gabaldon T."/>
            <person name="Kempken F."/>
            <person name="Kumar A."/>
            <person name="Marcet-Houben M."/>
            <person name="Poggeler S."/>
            <person name="Stajich J.E."/>
            <person name="Nowrousian M."/>
        </authorList>
    </citation>
    <scope>NUCLEOTIDE SEQUENCE [LARGE SCALE GENOMIC DNA]</scope>
    <source>
        <strain evidence="6">CBS 100304</strain>
        <tissue evidence="5">Vegetative mycelium</tissue>
    </source>
</reference>
<dbReference type="GO" id="GO:0005737">
    <property type="term" value="C:cytoplasm"/>
    <property type="evidence" value="ECO:0007669"/>
    <property type="project" value="TreeGrafter"/>
</dbReference>
<dbReference type="AlphaFoldDB" id="U4L862"/>
<dbReference type="PANTHER" id="PTHR31913:SF0">
    <property type="entry name" value="VACUOLAR IMPORT AND DEGRADATION PROTEIN 27"/>
    <property type="match status" value="1"/>
</dbReference>
<proteinExistence type="predicted"/>
<dbReference type="InterPro" id="IPR013863">
    <property type="entry name" value="VID27_C"/>
</dbReference>
<dbReference type="SUPFAM" id="SSF69322">
    <property type="entry name" value="Tricorn protease domain 2"/>
    <property type="match status" value="1"/>
</dbReference>
<dbReference type="InterPro" id="IPR040979">
    <property type="entry name" value="Vid27_N"/>
</dbReference>
<evidence type="ECO:0000259" key="3">
    <source>
        <dbReference type="Pfam" id="PF17747"/>
    </source>
</evidence>
<evidence type="ECO:0000256" key="1">
    <source>
        <dbReference type="SAM" id="MobiDB-lite"/>
    </source>
</evidence>
<evidence type="ECO:0000259" key="4">
    <source>
        <dbReference type="Pfam" id="PF17748"/>
    </source>
</evidence>
<protein>
    <submittedName>
        <fullName evidence="5">Similar to Vacuolar import and degradation protein 27 acc. no. Q1MTR3</fullName>
    </submittedName>
</protein>
<feature type="region of interest" description="Disordered" evidence="1">
    <location>
        <begin position="388"/>
        <end position="444"/>
    </location>
</feature>
<feature type="domain" description="Vid27 N-terminal" evidence="4">
    <location>
        <begin position="1"/>
        <end position="167"/>
    </location>
</feature>
<dbReference type="GO" id="GO:0005634">
    <property type="term" value="C:nucleus"/>
    <property type="evidence" value="ECO:0007669"/>
    <property type="project" value="TreeGrafter"/>
</dbReference>
<dbReference type="OrthoDB" id="10251113at2759"/>
<feature type="compositionally biased region" description="Acidic residues" evidence="1">
    <location>
        <begin position="420"/>
        <end position="429"/>
    </location>
</feature>
<dbReference type="InterPro" id="IPR040768">
    <property type="entry name" value="Vid27_PH"/>
</dbReference>
<dbReference type="Pfam" id="PF08553">
    <property type="entry name" value="VID27"/>
    <property type="match status" value="1"/>
</dbReference>
<feature type="region of interest" description="Disordered" evidence="1">
    <location>
        <begin position="171"/>
        <end position="246"/>
    </location>
</feature>
<dbReference type="eggNOG" id="KOG2395">
    <property type="taxonomic scope" value="Eukaryota"/>
</dbReference>
<feature type="domain" description="Vid27 PH-like" evidence="3">
    <location>
        <begin position="254"/>
        <end position="361"/>
    </location>
</feature>
<dbReference type="PANTHER" id="PTHR31913">
    <property type="entry name" value="VACUOLAR IMPORT AND DEGRADATION PROTEIN 27"/>
    <property type="match status" value="1"/>
</dbReference>
<evidence type="ECO:0000313" key="5">
    <source>
        <dbReference type="EMBL" id="CCX06329.1"/>
    </source>
</evidence>
<accession>U4L862</accession>